<evidence type="ECO:0000313" key="3">
    <source>
        <dbReference type="Proteomes" id="UP000694406"/>
    </source>
</evidence>
<dbReference type="GeneTree" id="ENSGT00910000144159"/>
<dbReference type="GO" id="GO:0016324">
    <property type="term" value="C:apical plasma membrane"/>
    <property type="evidence" value="ECO:0007669"/>
    <property type="project" value="Ensembl"/>
</dbReference>
<protein>
    <submittedName>
        <fullName evidence="2">Sperm flagellar 1</fullName>
    </submittedName>
</protein>
<dbReference type="PANTHER" id="PTHR12509">
    <property type="entry name" value="SPERMATOGENESIS-ASSOCIATED 4-RELATED"/>
    <property type="match status" value="1"/>
</dbReference>
<evidence type="ECO:0000259" key="1">
    <source>
        <dbReference type="Pfam" id="PF06294"/>
    </source>
</evidence>
<keyword evidence="3" id="KW-1185">Reference proteome</keyword>
<gene>
    <name evidence="2" type="primary">SPEF1</name>
</gene>
<dbReference type="PANTHER" id="PTHR12509:SF9">
    <property type="entry name" value="SPERM FLAGELLAR PROTEIN 1 ISOFORM X1"/>
    <property type="match status" value="1"/>
</dbReference>
<reference evidence="2" key="2">
    <citation type="submission" date="2025-09" db="UniProtKB">
        <authorList>
            <consortium name="Ensembl"/>
        </authorList>
    </citation>
    <scope>IDENTIFICATION</scope>
</reference>
<dbReference type="GO" id="GO:0030032">
    <property type="term" value="P:lamellipodium assembly"/>
    <property type="evidence" value="ECO:0007669"/>
    <property type="project" value="Ensembl"/>
</dbReference>
<dbReference type="GO" id="GO:0008017">
    <property type="term" value="F:microtubule binding"/>
    <property type="evidence" value="ECO:0007669"/>
    <property type="project" value="TreeGrafter"/>
</dbReference>
<dbReference type="Proteomes" id="UP000694406">
    <property type="component" value="Unplaced"/>
</dbReference>
<dbReference type="GO" id="GO:0016323">
    <property type="term" value="C:basolateral plasma membrane"/>
    <property type="evidence" value="ECO:0007669"/>
    <property type="project" value="Ensembl"/>
</dbReference>
<dbReference type="GO" id="GO:0030027">
    <property type="term" value="C:lamellipodium"/>
    <property type="evidence" value="ECO:0007669"/>
    <property type="project" value="Ensembl"/>
</dbReference>
<dbReference type="GO" id="GO:0046847">
    <property type="term" value="P:filopodium assembly"/>
    <property type="evidence" value="ECO:0007669"/>
    <property type="project" value="Ensembl"/>
</dbReference>
<organism evidence="2 3">
    <name type="scientific">Laticauda laticaudata</name>
    <name type="common">Blue-ringed sea krait</name>
    <name type="synonym">Blue-lipped sea krait</name>
    <dbReference type="NCBI Taxonomy" id="8630"/>
    <lineage>
        <taxon>Eukaryota</taxon>
        <taxon>Metazoa</taxon>
        <taxon>Chordata</taxon>
        <taxon>Craniata</taxon>
        <taxon>Vertebrata</taxon>
        <taxon>Euteleostomi</taxon>
        <taxon>Lepidosauria</taxon>
        <taxon>Squamata</taxon>
        <taxon>Bifurcata</taxon>
        <taxon>Unidentata</taxon>
        <taxon>Episquamata</taxon>
        <taxon>Toxicofera</taxon>
        <taxon>Serpentes</taxon>
        <taxon>Colubroidea</taxon>
        <taxon>Elapidae</taxon>
        <taxon>Laticaudinae</taxon>
        <taxon>Laticauda</taxon>
    </lineage>
</organism>
<dbReference type="GO" id="GO:0005874">
    <property type="term" value="C:microtubule"/>
    <property type="evidence" value="ECO:0007669"/>
    <property type="project" value="Ensembl"/>
</dbReference>
<dbReference type="InterPro" id="IPR052111">
    <property type="entry name" value="Spermatogenesis_Ciliary_MAP"/>
</dbReference>
<dbReference type="Ensembl" id="ENSLLTT00000002597.1">
    <property type="protein sequence ID" value="ENSLLTP00000002491.1"/>
    <property type="gene ID" value="ENSLLTG00000001913.1"/>
</dbReference>
<dbReference type="GO" id="GO:0051493">
    <property type="term" value="P:regulation of cytoskeleton organization"/>
    <property type="evidence" value="ECO:0007669"/>
    <property type="project" value="TreeGrafter"/>
</dbReference>
<reference evidence="2" key="1">
    <citation type="submission" date="2025-08" db="UniProtKB">
        <authorList>
            <consortium name="Ensembl"/>
        </authorList>
    </citation>
    <scope>IDENTIFICATION</scope>
</reference>
<dbReference type="GO" id="GO:0030175">
    <property type="term" value="C:filopodium"/>
    <property type="evidence" value="ECO:0007669"/>
    <property type="project" value="Ensembl"/>
</dbReference>
<name>A0A8C5RHI5_LATLA</name>
<dbReference type="Gene3D" id="1.10.418.10">
    <property type="entry name" value="Calponin-like domain"/>
    <property type="match status" value="1"/>
</dbReference>
<dbReference type="GO" id="GO:0005930">
    <property type="term" value="C:axoneme"/>
    <property type="evidence" value="ECO:0007669"/>
    <property type="project" value="TreeGrafter"/>
</dbReference>
<dbReference type="InterPro" id="IPR036872">
    <property type="entry name" value="CH_dom_sf"/>
</dbReference>
<dbReference type="AlphaFoldDB" id="A0A8C5RHI5"/>
<dbReference type="GO" id="GO:0003779">
    <property type="term" value="F:actin binding"/>
    <property type="evidence" value="ECO:0007669"/>
    <property type="project" value="Ensembl"/>
</dbReference>
<dbReference type="FunFam" id="1.10.418.10:FF:000059">
    <property type="entry name" value="RIKEN cDNA 6430531B16 gene"/>
    <property type="match status" value="1"/>
</dbReference>
<proteinExistence type="predicted"/>
<sequence>TYPVLVAEVVKFYFPKMVEMHNYAPANSTQQKLSNWGHLNRKVLSKLNFSIPEDIVRKIAQCTPGVVELVLIPLRQKIEEKQKQAKMSTNGATLTLPVSCSSSSSGSDSDRGMTEPFSTCRGLKGQTGYPVPLQMDANLRLHLAEREQALLASQETIQILQMKIRRLEHLLHLKNVRIDDLSRRLQQADPKRK</sequence>
<evidence type="ECO:0000313" key="2">
    <source>
        <dbReference type="Ensembl" id="ENSLLTP00000002491.1"/>
    </source>
</evidence>
<dbReference type="InterPro" id="IPR010441">
    <property type="entry name" value="CH_2"/>
</dbReference>
<dbReference type="GO" id="GO:0005902">
    <property type="term" value="C:microvillus"/>
    <property type="evidence" value="ECO:0007669"/>
    <property type="project" value="Ensembl"/>
</dbReference>
<feature type="domain" description="CH-like" evidence="1">
    <location>
        <begin position="4"/>
        <end position="75"/>
    </location>
</feature>
<accession>A0A8C5RHI5</accession>
<dbReference type="Pfam" id="PF06294">
    <property type="entry name" value="CH_2"/>
    <property type="match status" value="1"/>
</dbReference>